<reference evidence="2" key="1">
    <citation type="submission" date="2016-10" db="EMBL/GenBank/DDBJ databases">
        <authorList>
            <person name="Varghese N."/>
            <person name="Submissions S."/>
        </authorList>
    </citation>
    <scope>NUCLEOTIDE SEQUENCE [LARGE SCALE GENOMIC DNA]</scope>
    <source>
        <strain evidence="2">DSM 19482</strain>
    </source>
</reference>
<evidence type="ECO:0000313" key="1">
    <source>
        <dbReference type="EMBL" id="SIT97321.1"/>
    </source>
</evidence>
<protein>
    <submittedName>
        <fullName evidence="1">Uncharacterized protein</fullName>
    </submittedName>
</protein>
<organism evidence="1 2">
    <name type="scientific">Epilithonimonas bovis DSM 19482</name>
    <dbReference type="NCBI Taxonomy" id="1121284"/>
    <lineage>
        <taxon>Bacteria</taxon>
        <taxon>Pseudomonadati</taxon>
        <taxon>Bacteroidota</taxon>
        <taxon>Flavobacteriia</taxon>
        <taxon>Flavobacteriales</taxon>
        <taxon>Weeksellaceae</taxon>
        <taxon>Chryseobacterium group</taxon>
        <taxon>Epilithonimonas</taxon>
    </lineage>
</organism>
<dbReference type="STRING" id="1121284.SAMN05660493_02037"/>
<dbReference type="AlphaFoldDB" id="A0A1U7PZH8"/>
<evidence type="ECO:0000313" key="2">
    <source>
        <dbReference type="Proteomes" id="UP000187261"/>
    </source>
</evidence>
<dbReference type="RefSeq" id="WP_159435872.1">
    <property type="nucleotide sequence ID" value="NZ_FTPU01000020.1"/>
</dbReference>
<proteinExistence type="predicted"/>
<keyword evidence="2" id="KW-1185">Reference proteome</keyword>
<dbReference type="Proteomes" id="UP000187261">
    <property type="component" value="Unassembled WGS sequence"/>
</dbReference>
<gene>
    <name evidence="1" type="ORF">SAMN05660493_02037</name>
</gene>
<accession>A0A1U7PZH8</accession>
<sequence length="57" mass="5728">MKKLEISQMENLQGGLAQPNCKALAFGMGVGLAFAETGVGAGFAGACFIALASYGCI</sequence>
<name>A0A1U7PZH8_9FLAO</name>
<dbReference type="EMBL" id="FTPU01000020">
    <property type="protein sequence ID" value="SIT97321.1"/>
    <property type="molecule type" value="Genomic_DNA"/>
</dbReference>